<dbReference type="PANTHER" id="PTHR37292">
    <property type="entry name" value="VNG6097C"/>
    <property type="match status" value="1"/>
</dbReference>
<feature type="region of interest" description="Disordered" evidence="1">
    <location>
        <begin position="419"/>
        <end position="442"/>
    </location>
</feature>
<evidence type="ECO:0000313" key="3">
    <source>
        <dbReference type="EMBL" id="AGU14959.1"/>
    </source>
</evidence>
<dbReference type="STRING" id="1348662.CARG_04060"/>
<evidence type="ECO:0000313" key="4">
    <source>
        <dbReference type="Proteomes" id="UP000016943"/>
    </source>
</evidence>
<dbReference type="eggNOG" id="COG1479">
    <property type="taxonomic scope" value="Bacteria"/>
</dbReference>
<evidence type="ECO:0000256" key="1">
    <source>
        <dbReference type="SAM" id="MobiDB-lite"/>
    </source>
</evidence>
<dbReference type="PANTHER" id="PTHR37292:SF2">
    <property type="entry name" value="DUF262 DOMAIN-CONTAINING PROTEIN"/>
    <property type="match status" value="1"/>
</dbReference>
<dbReference type="PATRIC" id="fig|1348662.3.peg.800"/>
<dbReference type="GeneID" id="78249613"/>
<dbReference type="RefSeq" id="WP_020976112.1">
    <property type="nucleotide sequence ID" value="NC_022198.1"/>
</dbReference>
<accession>U3GUE5</accession>
<evidence type="ECO:0000259" key="2">
    <source>
        <dbReference type="Pfam" id="PF03235"/>
    </source>
</evidence>
<organism evidence="3 4">
    <name type="scientific">Corynebacterium argentoratense DSM 44202</name>
    <dbReference type="NCBI Taxonomy" id="1348662"/>
    <lineage>
        <taxon>Bacteria</taxon>
        <taxon>Bacillati</taxon>
        <taxon>Actinomycetota</taxon>
        <taxon>Actinomycetes</taxon>
        <taxon>Mycobacteriales</taxon>
        <taxon>Corynebacteriaceae</taxon>
        <taxon>Corynebacterium</taxon>
    </lineage>
</organism>
<sequence>MGFSTPSYDLIDLFARIDRGDLQLPDFQREYSWDIDRMRALVVTVLRGYPMGSIMALDTRNTPMRFRPRPLADAPDHGVNPGLLLLDGQQRLTTLYHCLRGDGFVDARDFRNKKIRRAFYVDIAKAVSQDVMPDGAVISVDGRGVIRSHFSTLKPIDLDDPASALSHGVIPVAALLSDEGTDMLFDLAEHKPDMKEAIKSFHNQVAKPLIRYQVPMIRLDRETAQGGVGSIFAAANNAGLPMGIFDLLTAVFSSQDPDFKLVEDWERTSAQLRQHPNLDGIKRTEWLQAVALYVTARAGHSSGQCEDILNLTLKDYLAVAQPLREGFIKAADYLAERCMLARSDVPYTFQIVPLAVILTLLDRKLAAEGEAAMTQPQLDRLNRWFWCGVFGELYGSSAVIHRAAIDIAEVPAWVLDAPAPGEKGSKDSNDVAGRPGVQVPSSVQGATFNESRLLSGTDKSAVYKGVYALIQGRGAKDWRSTLPFKGNQEELDPDFAPMFPLAWCAEVGIEPALATSVINRTPMSPKTQVLIDGTLPTRYLPRVQSKSLLDDAEFDAVLTSHLIDPELLHRGQAMEFLADRRDRLIGMVEYAMGSTAVRDVNESDLRGGEEGPNAFI</sequence>
<feature type="domain" description="GmrSD restriction endonucleases N-terminal" evidence="2">
    <location>
        <begin position="11"/>
        <end position="252"/>
    </location>
</feature>
<dbReference type="Pfam" id="PF03235">
    <property type="entry name" value="GmrSD_N"/>
    <property type="match status" value="1"/>
</dbReference>
<dbReference type="EMBL" id="CP006365">
    <property type="protein sequence ID" value="AGU14959.1"/>
    <property type="molecule type" value="Genomic_DNA"/>
</dbReference>
<dbReference type="InterPro" id="IPR004919">
    <property type="entry name" value="GmrSD_N"/>
</dbReference>
<dbReference type="AlphaFoldDB" id="U3GUE5"/>
<dbReference type="OrthoDB" id="9787127at2"/>
<protein>
    <recommendedName>
        <fullName evidence="2">GmrSD restriction endonucleases N-terminal domain-containing protein</fullName>
    </recommendedName>
</protein>
<dbReference type="KEGG" id="caz:CARG_04060"/>
<keyword evidence="4" id="KW-1185">Reference proteome</keyword>
<dbReference type="eggNOG" id="COG3472">
    <property type="taxonomic scope" value="Bacteria"/>
</dbReference>
<gene>
    <name evidence="3" type="ORF">CARG_04060</name>
</gene>
<reference evidence="3 4" key="1">
    <citation type="journal article" date="2013" name="Genome Announc.">
        <title>Whole-Genome Sequence of the Clinical Strain Corynebacterium argentoratense DSM 44202, Isolated from a Human Throat Specimen.</title>
        <authorList>
            <person name="Bomholt C."/>
            <person name="Glaub A."/>
            <person name="Gravermann K."/>
            <person name="Albersmeier A."/>
            <person name="Brinkrolf K."/>
            <person name="Ruckert C."/>
            <person name="Tauch A."/>
        </authorList>
    </citation>
    <scope>NUCLEOTIDE SEQUENCE [LARGE SCALE GENOMIC DNA]</scope>
    <source>
        <strain evidence="3">DSM 44202</strain>
    </source>
</reference>
<proteinExistence type="predicted"/>
<dbReference type="HOGENOM" id="CLU_021082_0_0_11"/>
<dbReference type="Proteomes" id="UP000016943">
    <property type="component" value="Chromosome"/>
</dbReference>
<name>U3GUE5_9CORY</name>